<keyword evidence="11" id="KW-1185">Reference proteome</keyword>
<gene>
    <name evidence="10" type="ORF">WICPIJ_008123</name>
</gene>
<feature type="compositionally biased region" description="Polar residues" evidence="9">
    <location>
        <begin position="41"/>
        <end position="53"/>
    </location>
</feature>
<evidence type="ECO:0000256" key="4">
    <source>
        <dbReference type="ARBA" id="ARBA00022670"/>
    </source>
</evidence>
<feature type="compositionally biased region" description="Acidic residues" evidence="9">
    <location>
        <begin position="71"/>
        <end position="98"/>
    </location>
</feature>
<dbReference type="PANTHER" id="PTHR28570">
    <property type="entry name" value="ASPARTYL AMINOPEPTIDASE"/>
    <property type="match status" value="1"/>
</dbReference>
<keyword evidence="4" id="KW-0645">Protease</keyword>
<name>A0A9P8PYL6_WICPI</name>
<feature type="region of interest" description="Disordered" evidence="9">
    <location>
        <begin position="68"/>
        <end position="107"/>
    </location>
</feature>
<sequence>MPSDKDLEKLARAEEAVRTAFDLIQLGASMLNKTETKRSETATNATSQSNKRTAQLKKKIAASKKVITFDSDSESNSDSTDFENEETTPEEDEDEDEEIHQTTIKQSKPEDDKAYLKYANDYISFTQENPTTFHVVEYFGKLLEANGFTYLSEKKDWSDLTAGLYYTTRNGTSLGAFALGKNWKPEYGAGIIGSHIDSLAIKLKPVSKKAKVDGYELLGVAPYAGALNYQRLDRDLGISGRVLVRVKDSKSITGFKVVSKLISSAPKPIARISSLAPHFGAAANPPFDTETQTIPVLSYSPGPDPTPTEAEKNSRLYGKHSLDLLRYIAELTEVSVEDLYQLDLDLFDVQPGTIGGLKDDFIYAPRIDDRICSFAALTSLLEFAEKPIPEGSFSQVMLYDNEEIGSLTRSGARSNLVNSITERVITALFKENVEALTRVSFANSIILSADVTHVLDPNYKSEFMENHSPLPNTGIAIATDVSNSHMATDHVGIAVAETIAKLNGDTLQYFHVKNNARSGGTIGPSIASLTGARTIDLGIAQLSMHSVRAAVGVKDVYLGTKFFKGFFTHWRGVYDSFGDL</sequence>
<evidence type="ECO:0000313" key="11">
    <source>
        <dbReference type="Proteomes" id="UP000774326"/>
    </source>
</evidence>
<dbReference type="InterPro" id="IPR001948">
    <property type="entry name" value="Peptidase_M18"/>
</dbReference>
<dbReference type="GO" id="GO:0070006">
    <property type="term" value="F:metalloaminopeptidase activity"/>
    <property type="evidence" value="ECO:0007669"/>
    <property type="project" value="TreeGrafter"/>
</dbReference>
<evidence type="ECO:0008006" key="12">
    <source>
        <dbReference type="Google" id="ProtNLM"/>
    </source>
</evidence>
<comment type="cofactor">
    <cofactor evidence="1">
        <name>Zn(2+)</name>
        <dbReference type="ChEBI" id="CHEBI:29105"/>
    </cofactor>
</comment>
<organism evidence="10 11">
    <name type="scientific">Wickerhamomyces pijperi</name>
    <name type="common">Yeast</name>
    <name type="synonym">Pichia pijperi</name>
    <dbReference type="NCBI Taxonomy" id="599730"/>
    <lineage>
        <taxon>Eukaryota</taxon>
        <taxon>Fungi</taxon>
        <taxon>Dikarya</taxon>
        <taxon>Ascomycota</taxon>
        <taxon>Saccharomycotina</taxon>
        <taxon>Saccharomycetes</taxon>
        <taxon>Phaffomycetales</taxon>
        <taxon>Wickerhamomycetaceae</taxon>
        <taxon>Wickerhamomyces</taxon>
    </lineage>
</organism>
<dbReference type="Gene3D" id="2.30.250.10">
    <property type="entry name" value="Aminopeptidase i, Domain 2"/>
    <property type="match status" value="1"/>
</dbReference>
<reference evidence="10" key="2">
    <citation type="submission" date="2021-01" db="EMBL/GenBank/DDBJ databases">
        <authorList>
            <person name="Schikora-Tamarit M.A."/>
        </authorList>
    </citation>
    <scope>NUCLEOTIDE SEQUENCE</scope>
    <source>
        <strain evidence="10">CBS2887</strain>
    </source>
</reference>
<dbReference type="AlphaFoldDB" id="A0A9P8PYL6"/>
<feature type="region of interest" description="Disordered" evidence="9">
    <location>
        <begin position="30"/>
        <end position="55"/>
    </location>
</feature>
<keyword evidence="3" id="KW-0031">Aminopeptidase</keyword>
<reference evidence="10" key="1">
    <citation type="journal article" date="2021" name="Open Biol.">
        <title>Shared evolutionary footprints suggest mitochondrial oxidative damage underlies multiple complex I losses in fungi.</title>
        <authorList>
            <person name="Schikora-Tamarit M.A."/>
            <person name="Marcet-Houben M."/>
            <person name="Nosek J."/>
            <person name="Gabaldon T."/>
        </authorList>
    </citation>
    <scope>NUCLEOTIDE SEQUENCE</scope>
    <source>
        <strain evidence="10">CBS2887</strain>
    </source>
</reference>
<comment type="similarity">
    <text evidence="2">Belongs to the peptidase M18 family.</text>
</comment>
<evidence type="ECO:0000256" key="8">
    <source>
        <dbReference type="ARBA" id="ARBA00023049"/>
    </source>
</evidence>
<evidence type="ECO:0000256" key="9">
    <source>
        <dbReference type="SAM" id="MobiDB-lite"/>
    </source>
</evidence>
<dbReference type="CDD" id="cd05658">
    <property type="entry name" value="M18_DAP"/>
    <property type="match status" value="1"/>
</dbReference>
<dbReference type="GO" id="GO:0000324">
    <property type="term" value="C:fungal-type vacuole"/>
    <property type="evidence" value="ECO:0007669"/>
    <property type="project" value="TreeGrafter"/>
</dbReference>
<evidence type="ECO:0000256" key="5">
    <source>
        <dbReference type="ARBA" id="ARBA00022723"/>
    </source>
</evidence>
<dbReference type="OrthoDB" id="9880441at2759"/>
<dbReference type="Proteomes" id="UP000774326">
    <property type="component" value="Unassembled WGS sequence"/>
</dbReference>
<dbReference type="GO" id="GO:0006508">
    <property type="term" value="P:proteolysis"/>
    <property type="evidence" value="ECO:0007669"/>
    <property type="project" value="UniProtKB-KW"/>
</dbReference>
<dbReference type="Pfam" id="PF02127">
    <property type="entry name" value="Peptidase_M18"/>
    <property type="match status" value="1"/>
</dbReference>
<dbReference type="SUPFAM" id="SSF101821">
    <property type="entry name" value="Aminopeptidase/glucanase lid domain"/>
    <property type="match status" value="1"/>
</dbReference>
<dbReference type="PANTHER" id="PTHR28570:SF4">
    <property type="entry name" value="VACUOLAR AMINOPEPTIDASE 1"/>
    <property type="match status" value="1"/>
</dbReference>
<evidence type="ECO:0000256" key="6">
    <source>
        <dbReference type="ARBA" id="ARBA00022801"/>
    </source>
</evidence>
<keyword evidence="5" id="KW-0479">Metal-binding</keyword>
<keyword evidence="7" id="KW-0862">Zinc</keyword>
<evidence type="ECO:0000256" key="2">
    <source>
        <dbReference type="ARBA" id="ARBA00008290"/>
    </source>
</evidence>
<keyword evidence="6" id="KW-0378">Hydrolase</keyword>
<evidence type="ECO:0000256" key="7">
    <source>
        <dbReference type="ARBA" id="ARBA00022833"/>
    </source>
</evidence>
<proteinExistence type="inferred from homology"/>
<evidence type="ECO:0000256" key="3">
    <source>
        <dbReference type="ARBA" id="ARBA00022438"/>
    </source>
</evidence>
<protein>
    <recommendedName>
        <fullName evidence="12">Vacuolar aminopeptidase 1</fullName>
    </recommendedName>
</protein>
<dbReference type="InterPro" id="IPR023358">
    <property type="entry name" value="Peptidase_M18_dom2"/>
</dbReference>
<dbReference type="SUPFAM" id="SSF53187">
    <property type="entry name" value="Zn-dependent exopeptidases"/>
    <property type="match status" value="1"/>
</dbReference>
<evidence type="ECO:0000256" key="1">
    <source>
        <dbReference type="ARBA" id="ARBA00001947"/>
    </source>
</evidence>
<dbReference type="Gene3D" id="3.40.630.10">
    <property type="entry name" value="Zn peptidases"/>
    <property type="match status" value="1"/>
</dbReference>
<dbReference type="EMBL" id="JAEUBG010004672">
    <property type="protein sequence ID" value="KAH3680726.1"/>
    <property type="molecule type" value="Genomic_DNA"/>
</dbReference>
<keyword evidence="8" id="KW-0482">Metalloprotease</keyword>
<dbReference type="GO" id="GO:0008270">
    <property type="term" value="F:zinc ion binding"/>
    <property type="evidence" value="ECO:0007669"/>
    <property type="project" value="InterPro"/>
</dbReference>
<evidence type="ECO:0000313" key="10">
    <source>
        <dbReference type="EMBL" id="KAH3680726.1"/>
    </source>
</evidence>
<dbReference type="PRINTS" id="PR00932">
    <property type="entry name" value="AMINO1PTASE"/>
</dbReference>
<accession>A0A9P8PYL6</accession>
<comment type="caution">
    <text evidence="10">The sequence shown here is derived from an EMBL/GenBank/DDBJ whole genome shotgun (WGS) entry which is preliminary data.</text>
</comment>